<gene>
    <name evidence="3" type="primary">NCAS0A11510</name>
    <name evidence="3" type="ordered locus">NCAS_0A11510</name>
</gene>
<dbReference type="EMBL" id="HE576752">
    <property type="protein sequence ID" value="CCC67709.1"/>
    <property type="molecule type" value="Genomic_DNA"/>
</dbReference>
<accession>G0V8B1</accession>
<feature type="transmembrane region" description="Helical" evidence="2">
    <location>
        <begin position="236"/>
        <end position="257"/>
    </location>
</feature>
<feature type="region of interest" description="Disordered" evidence="1">
    <location>
        <begin position="98"/>
        <end position="126"/>
    </location>
</feature>
<evidence type="ECO:0000256" key="1">
    <source>
        <dbReference type="SAM" id="MobiDB-lite"/>
    </source>
</evidence>
<dbReference type="InParanoid" id="G0V8B1"/>
<dbReference type="AlphaFoldDB" id="G0V8B1"/>
<dbReference type="OrthoDB" id="4068068at2759"/>
<dbReference type="Proteomes" id="UP000001640">
    <property type="component" value="Chromosome 1"/>
</dbReference>
<dbReference type="GO" id="GO:0031503">
    <property type="term" value="P:protein-containing complex localization"/>
    <property type="evidence" value="ECO:0007669"/>
    <property type="project" value="EnsemblFungi"/>
</dbReference>
<reference evidence="3 4" key="1">
    <citation type="journal article" date="2011" name="Proc. Natl. Acad. Sci. U.S.A.">
        <title>Evolutionary erosion of yeast sex chromosomes by mating-type switching accidents.</title>
        <authorList>
            <person name="Gordon J.L."/>
            <person name="Armisen D."/>
            <person name="Proux-Wera E."/>
            <person name="Oheigeartaigh S.S."/>
            <person name="Byrne K.P."/>
            <person name="Wolfe K.H."/>
        </authorList>
    </citation>
    <scope>NUCLEOTIDE SEQUENCE [LARGE SCALE GENOMIC DNA]</scope>
    <source>
        <strain evidence="4">ATCC 76901 / BCRC 22586 / CBS 4309 / NBRC 1992 / NRRL Y-12630</strain>
    </source>
</reference>
<name>G0V8B1_NAUCA</name>
<evidence type="ECO:0000313" key="3">
    <source>
        <dbReference type="EMBL" id="CCC67709.1"/>
    </source>
</evidence>
<feature type="transmembrane region" description="Helical" evidence="2">
    <location>
        <begin position="60"/>
        <end position="77"/>
    </location>
</feature>
<dbReference type="HOGENOM" id="CLU_957155_0_0_1"/>
<evidence type="ECO:0000256" key="2">
    <source>
        <dbReference type="SAM" id="Phobius"/>
    </source>
</evidence>
<dbReference type="GO" id="GO:0005802">
    <property type="term" value="C:trans-Golgi network"/>
    <property type="evidence" value="ECO:0007669"/>
    <property type="project" value="EnsemblFungi"/>
</dbReference>
<keyword evidence="2" id="KW-1133">Transmembrane helix</keyword>
<keyword evidence="4" id="KW-1185">Reference proteome</keyword>
<proteinExistence type="predicted"/>
<dbReference type="KEGG" id="ncs:NCAS_0A11510"/>
<feature type="transmembrane region" description="Helical" evidence="2">
    <location>
        <begin position="154"/>
        <end position="173"/>
    </location>
</feature>
<evidence type="ECO:0000313" key="4">
    <source>
        <dbReference type="Proteomes" id="UP000001640"/>
    </source>
</evidence>
<dbReference type="OMA" id="GTEMLYN"/>
<dbReference type="GO" id="GO:0044695">
    <property type="term" value="C:Dsc E3 ubiquitin ligase complex"/>
    <property type="evidence" value="ECO:0007669"/>
    <property type="project" value="EnsemblFungi"/>
</dbReference>
<reference key="2">
    <citation type="submission" date="2011-08" db="EMBL/GenBank/DDBJ databases">
        <title>Genome sequence of Naumovozyma castellii.</title>
        <authorList>
            <person name="Gordon J.L."/>
            <person name="Armisen D."/>
            <person name="Proux-Wera E."/>
            <person name="OhEigeartaigh S.S."/>
            <person name="Byrne K.P."/>
            <person name="Wolfe K.H."/>
        </authorList>
    </citation>
    <scope>NUCLEOTIDE SEQUENCE</scope>
    <source>
        <strain>Type strain:CBS 4309</strain>
    </source>
</reference>
<dbReference type="FunCoup" id="G0V8B1">
    <property type="interactions" value="26"/>
</dbReference>
<organism evidence="3 4">
    <name type="scientific">Naumovozyma castellii</name>
    <name type="common">Yeast</name>
    <name type="synonym">Saccharomyces castellii</name>
    <dbReference type="NCBI Taxonomy" id="27288"/>
    <lineage>
        <taxon>Eukaryota</taxon>
        <taxon>Fungi</taxon>
        <taxon>Dikarya</taxon>
        <taxon>Ascomycota</taxon>
        <taxon>Saccharomycotina</taxon>
        <taxon>Saccharomycetes</taxon>
        <taxon>Saccharomycetales</taxon>
        <taxon>Saccharomycetaceae</taxon>
        <taxon>Naumovozyma</taxon>
    </lineage>
</organism>
<dbReference type="GeneID" id="96901188"/>
<dbReference type="eggNOG" id="ENOG502S4TY">
    <property type="taxonomic scope" value="Eukaryota"/>
</dbReference>
<keyword evidence="2" id="KW-0472">Membrane</keyword>
<protein>
    <recommendedName>
        <fullName evidence="5">DUF1746 domain-containing protein</fullName>
    </recommendedName>
</protein>
<dbReference type="GO" id="GO:0005768">
    <property type="term" value="C:endosome"/>
    <property type="evidence" value="ECO:0007669"/>
    <property type="project" value="EnsemblFungi"/>
</dbReference>
<sequence length="310" mass="34473">MNSNTEVAIFSPNSRASKAERNKASYLLRKKHFQRQLAHQFYALGCILIVIQYVKYGTTIVALVVRALVMALLFTPFPDDSQLRQMVHTSNVSGFISSRFTSGNETDNENTGDNQGEGQNNMPGAFPGSGLDATVSEFMEEAEVQTLKLKIRKMIFHSSFTLNLIFIIFTIIYPTDYLSAVSNGSKLDEEDLKNIASPFNNGNGVIQGERHGSGIYLQMIGQSLPRTNFSGNLGSILFDFLILLVQFSLFTLTCVNFTNLDKQAPIQDQREEISDGFDGNVFLTNIDLNFSLTCLLSPTEEDVEEPFGEV</sequence>
<feature type="transmembrane region" description="Helical" evidence="2">
    <location>
        <begin position="37"/>
        <end position="54"/>
    </location>
</feature>
<feature type="compositionally biased region" description="Polar residues" evidence="1">
    <location>
        <begin position="98"/>
        <end position="122"/>
    </location>
</feature>
<dbReference type="GO" id="GO:0140624">
    <property type="term" value="P:EGAD pathway"/>
    <property type="evidence" value="ECO:0007669"/>
    <property type="project" value="EnsemblFungi"/>
</dbReference>
<evidence type="ECO:0008006" key="5">
    <source>
        <dbReference type="Google" id="ProtNLM"/>
    </source>
</evidence>
<keyword evidence="2" id="KW-0812">Transmembrane</keyword>
<dbReference type="RefSeq" id="XP_003674090.1">
    <property type="nucleotide sequence ID" value="XM_003674042.1"/>
</dbReference>